<evidence type="ECO:0000313" key="1">
    <source>
        <dbReference type="EMBL" id="KAA0195839.1"/>
    </source>
</evidence>
<comment type="caution">
    <text evidence="1">The sequence shown here is derived from an EMBL/GenBank/DDBJ whole genome shotgun (WGS) entry which is preliminary data.</text>
</comment>
<dbReference type="Proteomes" id="UP000728185">
    <property type="component" value="Unassembled WGS sequence"/>
</dbReference>
<accession>A0A8E0VNM3</accession>
<organism evidence="1 2">
    <name type="scientific">Fasciolopsis buskii</name>
    <dbReference type="NCBI Taxonomy" id="27845"/>
    <lineage>
        <taxon>Eukaryota</taxon>
        <taxon>Metazoa</taxon>
        <taxon>Spiralia</taxon>
        <taxon>Lophotrochozoa</taxon>
        <taxon>Platyhelminthes</taxon>
        <taxon>Trematoda</taxon>
        <taxon>Digenea</taxon>
        <taxon>Plagiorchiida</taxon>
        <taxon>Echinostomata</taxon>
        <taxon>Echinostomatoidea</taxon>
        <taxon>Fasciolidae</taxon>
        <taxon>Fasciolopsis</taxon>
    </lineage>
</organism>
<dbReference type="GO" id="GO:0043066">
    <property type="term" value="P:negative regulation of apoptotic process"/>
    <property type="evidence" value="ECO:0007669"/>
    <property type="project" value="InterPro"/>
</dbReference>
<keyword evidence="2" id="KW-1185">Reference proteome</keyword>
<name>A0A8E0VNM3_9TREM</name>
<evidence type="ECO:0000313" key="2">
    <source>
        <dbReference type="Proteomes" id="UP000728185"/>
    </source>
</evidence>
<gene>
    <name evidence="1" type="ORF">FBUS_06792</name>
</gene>
<dbReference type="AlphaFoldDB" id="A0A8E0VNM3"/>
<evidence type="ECO:0008006" key="3">
    <source>
        <dbReference type="Google" id="ProtNLM"/>
    </source>
</evidence>
<sequence length="71" mass="7651">MELPLLERIQSIHDQSGISAVHCIDPDGLCLVSSGNSDELVCGILSSIYCHAQGVENQSDLPVVVVEENSW</sequence>
<protein>
    <recommendedName>
        <fullName evidence="3">Late endosomal/lysosomal adaptor and MAPK and MTOR activator 5</fullName>
    </recommendedName>
</protein>
<dbReference type="GO" id="GO:0071986">
    <property type="term" value="C:Ragulator complex"/>
    <property type="evidence" value="ECO:0007669"/>
    <property type="project" value="InterPro"/>
</dbReference>
<proteinExistence type="predicted"/>
<reference evidence="1" key="1">
    <citation type="submission" date="2019-05" db="EMBL/GenBank/DDBJ databases">
        <title>Annotation for the trematode Fasciolopsis buski.</title>
        <authorList>
            <person name="Choi Y.-J."/>
        </authorList>
    </citation>
    <scope>NUCLEOTIDE SEQUENCE</scope>
    <source>
        <strain evidence="1">HT</strain>
        <tissue evidence="1">Whole worm</tissue>
    </source>
</reference>
<dbReference type="Pfam" id="PF16672">
    <property type="entry name" value="LAMTOR5"/>
    <property type="match status" value="1"/>
</dbReference>
<dbReference type="OrthoDB" id="76862at2759"/>
<dbReference type="InterPro" id="IPR024135">
    <property type="entry name" value="LAMTOR5"/>
</dbReference>
<dbReference type="EMBL" id="LUCM01003423">
    <property type="protein sequence ID" value="KAA0195839.1"/>
    <property type="molecule type" value="Genomic_DNA"/>
</dbReference>
<dbReference type="Gene3D" id="3.30.450.30">
    <property type="entry name" value="Dynein light chain 2a, cytoplasmic"/>
    <property type="match status" value="1"/>
</dbReference>